<comment type="caution">
    <text evidence="1">The sequence shown here is derived from an EMBL/GenBank/DDBJ whole genome shotgun (WGS) entry which is preliminary data.</text>
</comment>
<dbReference type="AlphaFoldDB" id="A0AAV7A4J9"/>
<gene>
    <name evidence="1" type="ORF">GDO81_017949</name>
</gene>
<organism evidence="1 2">
    <name type="scientific">Engystomops pustulosus</name>
    <name type="common">Tungara frog</name>
    <name type="synonym">Physalaemus pustulosus</name>
    <dbReference type="NCBI Taxonomy" id="76066"/>
    <lineage>
        <taxon>Eukaryota</taxon>
        <taxon>Metazoa</taxon>
        <taxon>Chordata</taxon>
        <taxon>Craniata</taxon>
        <taxon>Vertebrata</taxon>
        <taxon>Euteleostomi</taxon>
        <taxon>Amphibia</taxon>
        <taxon>Batrachia</taxon>
        <taxon>Anura</taxon>
        <taxon>Neobatrachia</taxon>
        <taxon>Hyloidea</taxon>
        <taxon>Leptodactylidae</taxon>
        <taxon>Leiuperinae</taxon>
        <taxon>Engystomops</taxon>
    </lineage>
</organism>
<dbReference type="EMBL" id="WNYA01000009">
    <property type="protein sequence ID" value="KAG8556177.1"/>
    <property type="molecule type" value="Genomic_DNA"/>
</dbReference>
<name>A0AAV7A4J9_ENGPU</name>
<dbReference type="Proteomes" id="UP000824782">
    <property type="component" value="Unassembled WGS sequence"/>
</dbReference>
<accession>A0AAV7A4J9</accession>
<keyword evidence="2" id="KW-1185">Reference proteome</keyword>
<reference evidence="1" key="1">
    <citation type="thesis" date="2020" institute="ProQuest LLC" country="789 East Eisenhower Parkway, Ann Arbor, MI, USA">
        <title>Comparative Genomics and Chromosome Evolution.</title>
        <authorList>
            <person name="Mudd A.B."/>
        </authorList>
    </citation>
    <scope>NUCLEOTIDE SEQUENCE</scope>
    <source>
        <strain evidence="1">237g6f4</strain>
        <tissue evidence="1">Blood</tissue>
    </source>
</reference>
<protein>
    <submittedName>
        <fullName evidence="1">Uncharacterized protein</fullName>
    </submittedName>
</protein>
<evidence type="ECO:0000313" key="2">
    <source>
        <dbReference type="Proteomes" id="UP000824782"/>
    </source>
</evidence>
<proteinExistence type="predicted"/>
<sequence>MRANQLLLEYTDNRSQAVQNRNKSVCDLQDSAKVRTHKGEKHLRLTADVRNTTQHNNQLDAKATPHQAPGARSLLGDMASYLQGNRPQIPYPNN</sequence>
<evidence type="ECO:0000313" key="1">
    <source>
        <dbReference type="EMBL" id="KAG8556177.1"/>
    </source>
</evidence>